<dbReference type="PANTHER" id="PTHR11410">
    <property type="entry name" value="ATP SYNTHASE SUBUNIT A"/>
    <property type="match status" value="1"/>
</dbReference>
<dbReference type="InterPro" id="IPR045083">
    <property type="entry name" value="ATP_synth_F0_asu_bact/mt"/>
</dbReference>
<keyword evidence="3" id="KW-0813">Transport</keyword>
<keyword evidence="8" id="KW-0406">Ion transport</keyword>
<evidence type="ECO:0000256" key="1">
    <source>
        <dbReference type="ARBA" id="ARBA00004141"/>
    </source>
</evidence>
<dbReference type="NCBIfam" id="TIGR01131">
    <property type="entry name" value="ATP_synt_6_or_A"/>
    <property type="match status" value="1"/>
</dbReference>
<comment type="subcellular location">
    <subcellularLocation>
        <location evidence="1">Membrane</location>
        <topology evidence="1">Multi-pass membrane protein</topology>
    </subcellularLocation>
    <subcellularLocation>
        <location evidence="13">Mitochondrion inner membrane</location>
        <topology evidence="13">Multi-pass membrane protein</topology>
    </subcellularLocation>
</comment>
<evidence type="ECO:0000256" key="7">
    <source>
        <dbReference type="ARBA" id="ARBA00022989"/>
    </source>
</evidence>
<evidence type="ECO:0000256" key="12">
    <source>
        <dbReference type="ARBA" id="ARBA00063051"/>
    </source>
</evidence>
<evidence type="ECO:0000256" key="2">
    <source>
        <dbReference type="ARBA" id="ARBA00006810"/>
    </source>
</evidence>
<evidence type="ECO:0000313" key="15">
    <source>
        <dbReference type="EMBL" id="QNH82460.1"/>
    </source>
</evidence>
<gene>
    <name evidence="15" type="primary">ATP6</name>
</gene>
<dbReference type="AlphaFoldDB" id="A0A7G7XPW9"/>
<dbReference type="PROSITE" id="PS00449">
    <property type="entry name" value="ATPASE_A"/>
    <property type="match status" value="1"/>
</dbReference>
<comment type="subunit">
    <text evidence="12">Component of the ATP synthase complex composed at least of ATP5F1A/subunit alpha, ATP5F1B/subunit beta, ATP5MC1/subunit c (homooctomer), MT-ATP6/subunit a, MT-ATP8/subunit 8, ATP5ME/subunit e, ATP5MF/subunit f, ATP5MG/subunit g, ATP5MK/subunit k, ATP5MJ/subunit j, ATP5F1C/subunit gamma, ATP5F1D/subunit delta, ATP5F1E/subunit epsilon, ATP5PF/subunit F6, ATP5PB/subunit b, ATP5PD/subunit d, ATP5PO/subunit OSCP. ATP synthase complex consists of a soluble F(1) head domain (subunits alpha(3) and beta(3)) - the catalytic core - and a membrane F(0) domain - the membrane proton channel (subunits c, a, 8, e, f, g, k and j). These two domains are linked by a central stalk (subunits gamma, delta, and epsilon) rotating inside the F1 region and a stationary peripheral stalk (subunits F6, b, d, and OSCP). Interacts with DNAJC30; interaction is direct.</text>
</comment>
<dbReference type="CTD" id="4508"/>
<keyword evidence="6" id="KW-0375">Hydrogen ion transport</keyword>
<evidence type="ECO:0000256" key="11">
    <source>
        <dbReference type="ARBA" id="ARBA00024169"/>
    </source>
</evidence>
<dbReference type="InterPro" id="IPR000568">
    <property type="entry name" value="ATP_synth_F0_asu"/>
</dbReference>
<keyword evidence="7 14" id="KW-1133">Transmembrane helix</keyword>
<dbReference type="InterPro" id="IPR023011">
    <property type="entry name" value="ATP_synth_F0_asu_AS"/>
</dbReference>
<dbReference type="PANTHER" id="PTHR11410:SF0">
    <property type="entry name" value="ATP SYNTHASE SUBUNIT A"/>
    <property type="match status" value="1"/>
</dbReference>
<dbReference type="GO" id="GO:0045259">
    <property type="term" value="C:proton-transporting ATP synthase complex"/>
    <property type="evidence" value="ECO:0007669"/>
    <property type="project" value="UniProtKB-KW"/>
</dbReference>
<feature type="transmembrane region" description="Helical" evidence="14">
    <location>
        <begin position="190"/>
        <end position="223"/>
    </location>
</feature>
<evidence type="ECO:0000256" key="4">
    <source>
        <dbReference type="ARBA" id="ARBA00022547"/>
    </source>
</evidence>
<feature type="transmembrane region" description="Helical" evidence="14">
    <location>
        <begin position="100"/>
        <end position="119"/>
    </location>
</feature>
<dbReference type="SMR" id="A0A7G7XPW9"/>
<evidence type="ECO:0000256" key="10">
    <source>
        <dbReference type="ARBA" id="ARBA00023310"/>
    </source>
</evidence>
<feature type="transmembrane region" description="Helical" evidence="14">
    <location>
        <begin position="12"/>
        <end position="33"/>
    </location>
</feature>
<dbReference type="GO" id="GO:0046933">
    <property type="term" value="F:proton-transporting ATP synthase activity, rotational mechanism"/>
    <property type="evidence" value="ECO:0007669"/>
    <property type="project" value="TreeGrafter"/>
</dbReference>
<organism evidence="15">
    <name type="scientific">Myxine glutinosa</name>
    <name type="common">Atlantic hagfish</name>
    <dbReference type="NCBI Taxonomy" id="7769"/>
    <lineage>
        <taxon>Eukaryota</taxon>
        <taxon>Metazoa</taxon>
        <taxon>Chordata</taxon>
        <taxon>Craniata</taxon>
        <taxon>Vertebrata</taxon>
        <taxon>Cyclostomata</taxon>
        <taxon>Myxini</taxon>
        <taxon>Myxiniformes</taxon>
        <taxon>Myxinidae</taxon>
        <taxon>Myxininae</taxon>
        <taxon>Myxine</taxon>
    </lineage>
</organism>
<feature type="transmembrane region" description="Helical" evidence="14">
    <location>
        <begin position="139"/>
        <end position="157"/>
    </location>
</feature>
<evidence type="ECO:0000256" key="5">
    <source>
        <dbReference type="ARBA" id="ARBA00022692"/>
    </source>
</evidence>
<name>A0A7G7XPW9_MYXGL</name>
<evidence type="ECO:0000256" key="3">
    <source>
        <dbReference type="ARBA" id="ARBA00022448"/>
    </source>
</evidence>
<evidence type="ECO:0000256" key="6">
    <source>
        <dbReference type="ARBA" id="ARBA00022781"/>
    </source>
</evidence>
<proteinExistence type="inferred from homology"/>
<keyword evidence="10" id="KW-0066">ATP synthesis</keyword>
<dbReference type="CDD" id="cd00310">
    <property type="entry name" value="ATP-synt_Fo_a_6"/>
    <property type="match status" value="1"/>
</dbReference>
<dbReference type="PRINTS" id="PR00123">
    <property type="entry name" value="ATPASEA"/>
</dbReference>
<evidence type="ECO:0000256" key="13">
    <source>
        <dbReference type="RuleBase" id="RU004450"/>
    </source>
</evidence>
<keyword evidence="15" id="KW-0496">Mitochondrion</keyword>
<dbReference type="Pfam" id="PF00119">
    <property type="entry name" value="ATP-synt_A"/>
    <property type="match status" value="1"/>
</dbReference>
<dbReference type="InterPro" id="IPR035908">
    <property type="entry name" value="F0_ATP_A_sf"/>
</dbReference>
<dbReference type="GO" id="GO:0005743">
    <property type="term" value="C:mitochondrial inner membrane"/>
    <property type="evidence" value="ECO:0007669"/>
    <property type="project" value="UniProtKB-SubCell"/>
</dbReference>
<accession>A0A7G7XPW9</accession>
<dbReference type="GeneID" id="802341"/>
<geneLocation type="mitochondrion" evidence="15"/>
<evidence type="ECO:0000256" key="9">
    <source>
        <dbReference type="ARBA" id="ARBA00023136"/>
    </source>
</evidence>
<comment type="similarity">
    <text evidence="2">Belongs to the ATPase A chain family.</text>
</comment>
<feature type="transmembrane region" description="Helical" evidence="14">
    <location>
        <begin position="163"/>
        <end position="183"/>
    </location>
</feature>
<reference evidence="15" key="1">
    <citation type="submission" date="2020-04" db="EMBL/GenBank/DDBJ databases">
        <title>DNAmark Project.</title>
        <authorList>
            <person name="Margaryan A."/>
        </authorList>
    </citation>
    <scope>NUCLEOTIDE SEQUENCE</scope>
    <source>
        <strain evidence="15">DM419</strain>
    </source>
</reference>
<evidence type="ECO:0000256" key="8">
    <source>
        <dbReference type="ARBA" id="ARBA00023065"/>
    </source>
</evidence>
<keyword evidence="9 14" id="KW-0472">Membrane</keyword>
<keyword evidence="4" id="KW-0138">CF(0)</keyword>
<keyword evidence="5 14" id="KW-0812">Transmembrane</keyword>
<dbReference type="Gene3D" id="1.20.120.220">
    <property type="entry name" value="ATP synthase, F0 complex, subunit A"/>
    <property type="match status" value="1"/>
</dbReference>
<comment type="catalytic activity">
    <reaction evidence="11">
        <text>H(+)(in) = H(+)(out)</text>
        <dbReference type="Rhea" id="RHEA:34979"/>
        <dbReference type="ChEBI" id="CHEBI:15378"/>
    </reaction>
</comment>
<feature type="transmembrane region" description="Helical" evidence="14">
    <location>
        <begin position="70"/>
        <end position="94"/>
    </location>
</feature>
<protein>
    <recommendedName>
        <fullName evidence="13">ATP synthase subunit a</fullName>
    </recommendedName>
</protein>
<evidence type="ECO:0000256" key="14">
    <source>
        <dbReference type="SAM" id="Phobius"/>
    </source>
</evidence>
<dbReference type="EMBL" id="MT410890">
    <property type="protein sequence ID" value="QNH82460.1"/>
    <property type="molecule type" value="Genomic_DNA"/>
</dbReference>
<sequence length="228" mass="25341">MMMSLFNTFESPYFLGFPLMIFIAILISLTMFIPDNNLLIKNQSSMLASTFLKTMTKEIFSPIKKSGHSWALLLMTTLMFIFLNNITGLLPYTFTVTSQLSLNMAMAIPLWLGTIIMGATSQPSHSLAHLLPEGTPMTLAPFLIVIESISIIIRPLALGVRLTANITAGHLLIHLVSLALINLTKSLPLLFLTFSVFILLLILELAVSFIQAYVFVMLVSLYLEENLI</sequence>
<dbReference type="SUPFAM" id="SSF81336">
    <property type="entry name" value="F1F0 ATP synthase subunit A"/>
    <property type="match status" value="1"/>
</dbReference>
<dbReference type="RefSeq" id="NP_073278.1">
    <property type="nucleotide sequence ID" value="NC_002639.1"/>
</dbReference>